<protein>
    <recommendedName>
        <fullName evidence="1">DUF6603 domain-containing protein</fullName>
    </recommendedName>
</protein>
<reference evidence="2 3" key="1">
    <citation type="journal article" date="2020" name="ISME J.">
        <title>Enrichment and physiological characterization of a novel comammox Nitrospira indicates ammonium inhibition of complete nitrification.</title>
        <authorList>
            <person name="Sakoula D."/>
            <person name="Koch H."/>
            <person name="Frank J."/>
            <person name="Jetten M.S.M."/>
            <person name="van Kessel M.A.H.J."/>
            <person name="Lucker S."/>
        </authorList>
    </citation>
    <scope>NUCLEOTIDE SEQUENCE [LARGE SCALE GENOMIC DNA]</scope>
    <source>
        <strain evidence="2">Comreactor17</strain>
    </source>
</reference>
<evidence type="ECO:0000313" key="3">
    <source>
        <dbReference type="Proteomes" id="UP000593737"/>
    </source>
</evidence>
<dbReference type="AlphaFoldDB" id="A0A7S8FGV2"/>
<dbReference type="Proteomes" id="UP000593737">
    <property type="component" value="Chromosome"/>
</dbReference>
<accession>A0A7S8FGV2</accession>
<dbReference type="Pfam" id="PF20248">
    <property type="entry name" value="DUF6603"/>
    <property type="match status" value="1"/>
</dbReference>
<dbReference type="KEGG" id="nkf:Nkreftii_003479"/>
<dbReference type="EMBL" id="CP047423">
    <property type="protein sequence ID" value="QPD05705.1"/>
    <property type="molecule type" value="Genomic_DNA"/>
</dbReference>
<proteinExistence type="predicted"/>
<evidence type="ECO:0000313" key="2">
    <source>
        <dbReference type="EMBL" id="QPD05705.1"/>
    </source>
</evidence>
<dbReference type="InterPro" id="IPR046538">
    <property type="entry name" value="DUF6603"/>
</dbReference>
<feature type="domain" description="DUF6603" evidence="1">
    <location>
        <begin position="444"/>
        <end position="1006"/>
    </location>
</feature>
<sequence length="1170" mass="125879">MSAEKTLLAGIASALTLAGSITKATNGPRLLLAKLGWDLPPGADDIGLAALDMERVGTHLTQWSELASNPDVPTEDQVNTLAQLADAVLDVLGELKVINIQAPQEYLDRAQIKEEFLTRLMDLYLIQSVAISAPELFDVASLLGWFEVKRLGADPAKFQVPHIRHVVHWDRVPKLFTDPTDLFRETYGWGTPAFDPDTLVIRVGAVLQHIAAEVRHRKLPGIPLTRMHGGPLTEHPPQLQLLLPLLGSAGLLSGETGISVFGLPPTTSGGADGGLGLAPYAEGTAAIRLPLSSIISVGMSAQADLESGIALVFRPNNDPVLHTNLNRAQAATGGAGAEVNFDLTLAMPPTAPPMTLISAGGATVEAKSIAVSVGALVDKSQTDAIVRIEFKGGKVTVKPEDVPFLGAVSDEGLTVDADVDLSWSHRNGVRLGGRAELKVSQTLGRRIGPVTIDALHLVLATQADGISLAVSVGVSVKIGPVVLVVDQLGVGAAITSGPGSLGSADLRIRPVPPNGIGLEINAPGVVGGGFLRFDIEKHEYGGVLQLEIAEKISVKAIGLLSTRLPDGSKGYSLVLMIFVEGFTPIQLGFGFALTGIGGLLALNRTFNEEALRAGLKNHTLDSVMFPKDPIRNAPQIISNLNRVFPPAAGHHLFGPMVKISWGTPALITAEIGVVLELGARLRLLILAQIAAILPRRDHDLVRLQMDAIGMIDFDQGTASLDASLYDSRLLKKFVLTGDMAMRLKWEGSPNFALAIGGLHPAFNPPVNFPKLERITINLSAGDNPRIRCEAYFALTANTVQFGARAELYAAASGFSIQGEIGYDVLIQLDPFFFIAEFHAQLQLKRGSTNLFKVKVEGSLAGPRPLHLKGKATFEILWWDVTIRVDTTLVKGEKPPAPAPIEVLPLLKEALRHPDSWATQLAVGQRPLVTLNARPGEAGLRLHPLGTLQVKENVVPLNMDLSRFGQAIPAGERRFTITDVTVGDEQQVPRPVRDFFAPAQFLELTDDEKLSRPSFEPMDAGVALISDVIVFTTDTRDWLEVEAIEFETWILDKGTNVSESDDEEDGQGQKLFYRLSPLLLSRQSRFGAAANSELRRTGKARYRTGTVKHQMAREGWTIVDRAQLSEQSVTGVADRAPTYSEAVAELSKLRQETPTQASRFKVLRPSELQPV</sequence>
<name>A0A7S8FGV2_9BACT</name>
<evidence type="ECO:0000259" key="1">
    <source>
        <dbReference type="Pfam" id="PF20248"/>
    </source>
</evidence>
<organism evidence="2 3">
    <name type="scientific">Candidatus Nitrospira kreftii</name>
    <dbReference type="NCBI Taxonomy" id="2652173"/>
    <lineage>
        <taxon>Bacteria</taxon>
        <taxon>Pseudomonadati</taxon>
        <taxon>Nitrospirota</taxon>
        <taxon>Nitrospiria</taxon>
        <taxon>Nitrospirales</taxon>
        <taxon>Nitrospiraceae</taxon>
        <taxon>Nitrospira</taxon>
    </lineage>
</organism>
<gene>
    <name evidence="2" type="ORF">Nkreftii_003479</name>
</gene>